<comment type="caution">
    <text evidence="3">The sequence shown here is derived from an EMBL/GenBank/DDBJ whole genome shotgun (WGS) entry which is preliminary data.</text>
</comment>
<evidence type="ECO:0000313" key="3">
    <source>
        <dbReference type="EMBL" id="MBW4329771.1"/>
    </source>
</evidence>
<accession>A0ABS6XHW1</accession>
<feature type="chain" id="PRO_5046229624" evidence="1">
    <location>
        <begin position="25"/>
        <end position="205"/>
    </location>
</feature>
<evidence type="ECO:0000313" key="4">
    <source>
        <dbReference type="Proteomes" id="UP001197214"/>
    </source>
</evidence>
<dbReference type="InterPro" id="IPR000866">
    <property type="entry name" value="AhpC/TSA"/>
</dbReference>
<gene>
    <name evidence="3" type="ORF">KY084_02635</name>
</gene>
<dbReference type="InterPro" id="IPR047262">
    <property type="entry name" value="PRX-like1"/>
</dbReference>
<dbReference type="Proteomes" id="UP001197214">
    <property type="component" value="Unassembled WGS sequence"/>
</dbReference>
<dbReference type="InterPro" id="IPR013766">
    <property type="entry name" value="Thioredoxin_domain"/>
</dbReference>
<proteinExistence type="predicted"/>
<dbReference type="PANTHER" id="PTHR43640">
    <property type="entry name" value="OS07G0260300 PROTEIN"/>
    <property type="match status" value="1"/>
</dbReference>
<keyword evidence="4" id="KW-1185">Reference proteome</keyword>
<sequence length="205" mass="22022">MNRTRIFAAATAAVAAFVAGPIAAQQTVGQQARNFRLTDMHGKNVELADYRGKIVVLEWNNPGCPFVQKHYRSGNMQNTQVKAREMGAVWLTINSGAPGKQGNMTGAQAQRFVADQKAKPTDYLLDPKGVVGKAYDAKTTPHLYIIAADGTLVYQGGMDDRPTADPADIDGARNHVIAALRELSAGQPVSVSETRPYGCSVKYAS</sequence>
<keyword evidence="1" id="KW-0732">Signal</keyword>
<dbReference type="RefSeq" id="WP_219236886.1">
    <property type="nucleotide sequence ID" value="NZ_JAHWZX010000002.1"/>
</dbReference>
<feature type="domain" description="Thioredoxin" evidence="2">
    <location>
        <begin position="26"/>
        <end position="182"/>
    </location>
</feature>
<dbReference type="Pfam" id="PF00578">
    <property type="entry name" value="AhpC-TSA"/>
    <property type="match status" value="1"/>
</dbReference>
<feature type="signal peptide" evidence="1">
    <location>
        <begin position="1"/>
        <end position="24"/>
    </location>
</feature>
<name>A0ABS6XHW1_9SPHN</name>
<evidence type="ECO:0000256" key="1">
    <source>
        <dbReference type="SAM" id="SignalP"/>
    </source>
</evidence>
<dbReference type="PROSITE" id="PS51352">
    <property type="entry name" value="THIOREDOXIN_2"/>
    <property type="match status" value="1"/>
</dbReference>
<dbReference type="EMBL" id="JAHWZX010000002">
    <property type="protein sequence ID" value="MBW4329771.1"/>
    <property type="molecule type" value="Genomic_DNA"/>
</dbReference>
<organism evidence="3 4">
    <name type="scientific">Stakelama flava</name>
    <dbReference type="NCBI Taxonomy" id="2860338"/>
    <lineage>
        <taxon>Bacteria</taxon>
        <taxon>Pseudomonadati</taxon>
        <taxon>Pseudomonadota</taxon>
        <taxon>Alphaproteobacteria</taxon>
        <taxon>Sphingomonadales</taxon>
        <taxon>Sphingomonadaceae</taxon>
        <taxon>Stakelama</taxon>
    </lineage>
</organism>
<dbReference type="PANTHER" id="PTHR43640:SF1">
    <property type="entry name" value="THIOREDOXIN-DEPENDENT PEROXIREDOXIN"/>
    <property type="match status" value="1"/>
</dbReference>
<evidence type="ECO:0000259" key="2">
    <source>
        <dbReference type="PROSITE" id="PS51352"/>
    </source>
</evidence>
<protein>
    <submittedName>
        <fullName evidence="3">Redoxin domain-containing protein</fullName>
    </submittedName>
</protein>
<reference evidence="3 4" key="1">
    <citation type="submission" date="2021-07" db="EMBL/GenBank/DDBJ databases">
        <title>Stakelama flava sp. nov., a novel endophytic bacterium isolated from branch of Kandelia candel.</title>
        <authorList>
            <person name="Tuo L."/>
        </authorList>
    </citation>
    <scope>NUCLEOTIDE SEQUENCE [LARGE SCALE GENOMIC DNA]</scope>
    <source>
        <strain evidence="3 4">CBK3Z-3</strain>
    </source>
</reference>